<evidence type="ECO:0000313" key="2">
    <source>
        <dbReference type="EMBL" id="MFC4029538.1"/>
    </source>
</evidence>
<dbReference type="InterPro" id="IPR001296">
    <property type="entry name" value="Glyco_trans_1"/>
</dbReference>
<accession>A0ABV8HBV1</accession>
<keyword evidence="2" id="KW-0808">Transferase</keyword>
<comment type="caution">
    <text evidence="2">The sequence shown here is derived from an EMBL/GenBank/DDBJ whole genome shotgun (WGS) entry which is preliminary data.</text>
</comment>
<evidence type="ECO:0000313" key="3">
    <source>
        <dbReference type="Proteomes" id="UP001595793"/>
    </source>
</evidence>
<dbReference type="SUPFAM" id="SSF53756">
    <property type="entry name" value="UDP-Glycosyltransferase/glycogen phosphorylase"/>
    <property type="match status" value="1"/>
</dbReference>
<protein>
    <submittedName>
        <fullName evidence="2">Glycosyltransferase</fullName>
        <ecNumber evidence="2">2.4.-.-</ecNumber>
    </submittedName>
</protein>
<dbReference type="PANTHER" id="PTHR45947">
    <property type="entry name" value="SULFOQUINOVOSYL TRANSFERASE SQD2"/>
    <property type="match status" value="1"/>
</dbReference>
<dbReference type="GO" id="GO:0016757">
    <property type="term" value="F:glycosyltransferase activity"/>
    <property type="evidence" value="ECO:0007669"/>
    <property type="project" value="UniProtKB-KW"/>
</dbReference>
<evidence type="ECO:0000259" key="1">
    <source>
        <dbReference type="Pfam" id="PF00534"/>
    </source>
</evidence>
<keyword evidence="3" id="KW-1185">Reference proteome</keyword>
<feature type="domain" description="Glycosyl transferase family 1" evidence="1">
    <location>
        <begin position="172"/>
        <end position="318"/>
    </location>
</feature>
<organism evidence="2 3">
    <name type="scientific">Zunongwangia endophytica</name>
    <dbReference type="NCBI Taxonomy" id="1808945"/>
    <lineage>
        <taxon>Bacteria</taxon>
        <taxon>Pseudomonadati</taxon>
        <taxon>Bacteroidota</taxon>
        <taxon>Flavobacteriia</taxon>
        <taxon>Flavobacteriales</taxon>
        <taxon>Flavobacteriaceae</taxon>
        <taxon>Zunongwangia</taxon>
    </lineage>
</organism>
<dbReference type="InterPro" id="IPR050194">
    <property type="entry name" value="Glycosyltransferase_grp1"/>
</dbReference>
<dbReference type="Pfam" id="PF00534">
    <property type="entry name" value="Glycos_transf_1"/>
    <property type="match status" value="1"/>
</dbReference>
<dbReference type="EC" id="2.4.-.-" evidence="2"/>
<dbReference type="Gene3D" id="3.40.50.2000">
    <property type="entry name" value="Glycogen Phosphorylase B"/>
    <property type="match status" value="1"/>
</dbReference>
<dbReference type="PANTHER" id="PTHR45947:SF3">
    <property type="entry name" value="SULFOQUINOVOSYL TRANSFERASE SQD2"/>
    <property type="match status" value="1"/>
</dbReference>
<keyword evidence="2" id="KW-0328">Glycosyltransferase</keyword>
<name>A0ABV8HBV1_9FLAO</name>
<dbReference type="RefSeq" id="WP_290230643.1">
    <property type="nucleotide sequence ID" value="NZ_JAUFPZ010000002.1"/>
</dbReference>
<gene>
    <name evidence="2" type="ORF">ACFOS1_19120</name>
</gene>
<reference evidence="3" key="1">
    <citation type="journal article" date="2019" name="Int. J. Syst. Evol. Microbiol.">
        <title>The Global Catalogue of Microorganisms (GCM) 10K type strain sequencing project: providing services to taxonomists for standard genome sequencing and annotation.</title>
        <authorList>
            <consortium name="The Broad Institute Genomics Platform"/>
            <consortium name="The Broad Institute Genome Sequencing Center for Infectious Disease"/>
            <person name="Wu L."/>
            <person name="Ma J."/>
        </authorList>
    </citation>
    <scope>NUCLEOTIDE SEQUENCE [LARGE SCALE GENOMIC DNA]</scope>
    <source>
        <strain evidence="3">CECT 9128</strain>
    </source>
</reference>
<dbReference type="Proteomes" id="UP001595793">
    <property type="component" value="Unassembled WGS sequence"/>
</dbReference>
<proteinExistence type="predicted"/>
<sequence length="349" mass="40824">MKEKKVYILHKNGANRHYAGLQYLLEMQGGSIYYREFSIFTKIAKAVKRLDSQLFIKQISNLFFLINLVFSKNKKVVLGIPPFDKKLIFLLKILKHHRLFYHTSWTCWDKSFHPKKHEHKKGVMKAWNFFLEKKVEYIFTVTKESSQQISSNFKVDNDRLVVVAHSLTIDFKDIYNYDKEDNSFIYLGRLVPQKGIEQMLSCFSKKPSAKLTIIGAGCDQSLVEDFSKRFKNIEYLPYINNKKALSKIMARHQYLILNSQKTEKWEELFSLIIIEGMSLGLIPISSDHTGPKEIITEKTGYLFEEGKIEEALEFVLAKGYNPMLAKNAIKQSKQYYPEKIAEHWKPILL</sequence>
<dbReference type="EMBL" id="JBHSAS010000033">
    <property type="protein sequence ID" value="MFC4029538.1"/>
    <property type="molecule type" value="Genomic_DNA"/>
</dbReference>